<sequence length="269" mass="29905">MLQQAQGFDFMSDITTTPSFTGLQSISSTPSLSDGSDLQSLSSEWFGSPGFGAADMTAETCLLTSNQLLFPQNPAPFQNINCWPLDMLSMSLAQHPNMSTMASCGVSNPAFDVQQFPENPAAIPACDSNSSTIFSSQQSFGEALKRRNAVFIPRVLSDAALKSFQEEASKAAKRPDRLAGKAKEATHKNDSRCYSDRVNNILKAWFEEIKHNPYPSSQEKKIKLEETGLTPMQLKNWLCNIRRRKLPHSIKRTKKSKRIGSNGKHHYRI</sequence>
<reference evidence="7" key="1">
    <citation type="submission" date="2022-07" db="EMBL/GenBank/DDBJ databases">
        <title>Phylogenomic reconstructions and comparative analyses of Kickxellomycotina fungi.</title>
        <authorList>
            <person name="Reynolds N.K."/>
            <person name="Stajich J.E."/>
            <person name="Barry K."/>
            <person name="Grigoriev I.V."/>
            <person name="Crous P."/>
            <person name="Smith M.E."/>
        </authorList>
    </citation>
    <scope>NUCLEOTIDE SEQUENCE</scope>
    <source>
        <strain evidence="7">NRRL 1566</strain>
    </source>
</reference>
<name>A0A9W8LZW6_9FUNG</name>
<evidence type="ECO:0000256" key="3">
    <source>
        <dbReference type="ARBA" id="ARBA00023242"/>
    </source>
</evidence>
<dbReference type="InterPro" id="IPR008422">
    <property type="entry name" value="KN_HD"/>
</dbReference>
<dbReference type="PROSITE" id="PS50071">
    <property type="entry name" value="HOMEOBOX_2"/>
    <property type="match status" value="1"/>
</dbReference>
<dbReference type="InterPro" id="IPR001356">
    <property type="entry name" value="HD"/>
</dbReference>
<dbReference type="EMBL" id="JANBUW010000165">
    <property type="protein sequence ID" value="KAJ2848478.1"/>
    <property type="molecule type" value="Genomic_DNA"/>
</dbReference>
<dbReference type="Proteomes" id="UP001139887">
    <property type="component" value="Unassembled WGS sequence"/>
</dbReference>
<feature type="region of interest" description="Disordered" evidence="5">
    <location>
        <begin position="250"/>
        <end position="269"/>
    </location>
</feature>
<evidence type="ECO:0000256" key="1">
    <source>
        <dbReference type="ARBA" id="ARBA00023125"/>
    </source>
</evidence>
<dbReference type="GO" id="GO:0005634">
    <property type="term" value="C:nucleus"/>
    <property type="evidence" value="ECO:0007669"/>
    <property type="project" value="UniProtKB-SubCell"/>
</dbReference>
<evidence type="ECO:0000256" key="4">
    <source>
        <dbReference type="PROSITE-ProRule" id="PRU00108"/>
    </source>
</evidence>
<accession>A0A9W8LZW6</accession>
<dbReference type="Pfam" id="PF05920">
    <property type="entry name" value="Homeobox_KN"/>
    <property type="match status" value="1"/>
</dbReference>
<evidence type="ECO:0000256" key="2">
    <source>
        <dbReference type="ARBA" id="ARBA00023155"/>
    </source>
</evidence>
<comment type="subcellular location">
    <subcellularLocation>
        <location evidence="4">Nucleus</location>
    </subcellularLocation>
</comment>
<dbReference type="InterPro" id="IPR050224">
    <property type="entry name" value="TALE_homeobox"/>
</dbReference>
<protein>
    <recommendedName>
        <fullName evidence="6">Homeobox domain-containing protein</fullName>
    </recommendedName>
</protein>
<gene>
    <name evidence="7" type="ORF">IWW36_003272</name>
</gene>
<keyword evidence="1 4" id="KW-0238">DNA-binding</keyword>
<comment type="caution">
    <text evidence="7">The sequence shown here is derived from an EMBL/GenBank/DDBJ whole genome shotgun (WGS) entry which is preliminary data.</text>
</comment>
<dbReference type="InterPro" id="IPR009057">
    <property type="entry name" value="Homeodomain-like_sf"/>
</dbReference>
<evidence type="ECO:0000256" key="5">
    <source>
        <dbReference type="SAM" id="MobiDB-lite"/>
    </source>
</evidence>
<keyword evidence="3 4" id="KW-0539">Nucleus</keyword>
<dbReference type="AlphaFoldDB" id="A0A9W8LZW6"/>
<dbReference type="SUPFAM" id="SSF46689">
    <property type="entry name" value="Homeodomain-like"/>
    <property type="match status" value="1"/>
</dbReference>
<organism evidence="7 8">
    <name type="scientific">Coemansia brasiliensis</name>
    <dbReference type="NCBI Taxonomy" id="2650707"/>
    <lineage>
        <taxon>Eukaryota</taxon>
        <taxon>Fungi</taxon>
        <taxon>Fungi incertae sedis</taxon>
        <taxon>Zoopagomycota</taxon>
        <taxon>Kickxellomycotina</taxon>
        <taxon>Kickxellomycetes</taxon>
        <taxon>Kickxellales</taxon>
        <taxon>Kickxellaceae</taxon>
        <taxon>Coemansia</taxon>
    </lineage>
</organism>
<evidence type="ECO:0000313" key="8">
    <source>
        <dbReference type="Proteomes" id="UP001139887"/>
    </source>
</evidence>
<dbReference type="Gene3D" id="1.10.10.60">
    <property type="entry name" value="Homeodomain-like"/>
    <property type="match status" value="1"/>
</dbReference>
<proteinExistence type="predicted"/>
<dbReference type="GO" id="GO:0003677">
    <property type="term" value="F:DNA binding"/>
    <property type="evidence" value="ECO:0007669"/>
    <property type="project" value="UniProtKB-UniRule"/>
</dbReference>
<evidence type="ECO:0000259" key="6">
    <source>
        <dbReference type="PROSITE" id="PS50071"/>
    </source>
</evidence>
<evidence type="ECO:0000313" key="7">
    <source>
        <dbReference type="EMBL" id="KAJ2848478.1"/>
    </source>
</evidence>
<keyword evidence="8" id="KW-1185">Reference proteome</keyword>
<dbReference type="CDD" id="cd00086">
    <property type="entry name" value="homeodomain"/>
    <property type="match status" value="1"/>
</dbReference>
<dbReference type="OrthoDB" id="10056939at2759"/>
<dbReference type="SMART" id="SM00389">
    <property type="entry name" value="HOX"/>
    <property type="match status" value="1"/>
</dbReference>
<keyword evidence="2 4" id="KW-0371">Homeobox</keyword>
<dbReference type="PANTHER" id="PTHR11850">
    <property type="entry name" value="HOMEOBOX PROTEIN TRANSCRIPTION FACTORS"/>
    <property type="match status" value="1"/>
</dbReference>
<dbReference type="GO" id="GO:0006355">
    <property type="term" value="P:regulation of DNA-templated transcription"/>
    <property type="evidence" value="ECO:0007669"/>
    <property type="project" value="InterPro"/>
</dbReference>
<feature type="DNA-binding region" description="Homeobox" evidence="4">
    <location>
        <begin position="187"/>
        <end position="249"/>
    </location>
</feature>
<feature type="domain" description="Homeobox" evidence="6">
    <location>
        <begin position="185"/>
        <end position="248"/>
    </location>
</feature>